<keyword evidence="1" id="KW-0732">Signal</keyword>
<keyword evidence="4" id="KW-1185">Reference proteome</keyword>
<sequence>MSRSRILLAAGTVATALTAVAITATAGHALGGPDAGTAIVAAPGGTGYAIVSGTGGQYNYGSSVFTGSMAGQPLAAPMVDAATRPGSGGLWMAGADGGVFAFGAPFYGSMGNKPLSKPIVAIVPTASGNGYTLVGADGGTFNFGDAPYPGSLAGTKLAAPIVDAVRPAGGGLLLAAADGGVFALGGAQFQGSMGGTALARPVTAIVDSPSGKGYLLVGQDGGTFAFGDFPFPGSLAGKRLNAPVVDAVRGIDTGVWMLGSDGGVFAMSAPFYGSAVTQANTPPAPAVGSTVVTGALAKATCPAGGSITVSVTIGDQVARMLAAARAGGTSLCGSGWRSVDGQIALRKQNCGQPPTNDTIYNKSPSACKPPTARPGTSMHEKGLAIDFTNCNRGSACFTWLSGNAATYGLHNLPGEDWHWSTTGR</sequence>
<reference evidence="3 4" key="1">
    <citation type="submission" date="2021-06" db="EMBL/GenBank/DDBJ databases">
        <title>Actinoplanes lichenicola sp. nov., and Actinoplanes ovalisporus sp. nov., isolated from lichen in Thailand.</title>
        <authorList>
            <person name="Saeng-In P."/>
            <person name="Kanchanasin P."/>
            <person name="Yuki M."/>
            <person name="Kudo T."/>
            <person name="Ohkuma M."/>
            <person name="Phongsopitanun W."/>
            <person name="Tanasupawat S."/>
        </authorList>
    </citation>
    <scope>NUCLEOTIDE SEQUENCE [LARGE SCALE GENOMIC DNA]</scope>
    <source>
        <strain evidence="3 4">NBRC 110975</strain>
    </source>
</reference>
<organism evidence="3 4">
    <name type="scientific">Paractinoplanes bogorensis</name>
    <dbReference type="NCBI Taxonomy" id="1610840"/>
    <lineage>
        <taxon>Bacteria</taxon>
        <taxon>Bacillati</taxon>
        <taxon>Actinomycetota</taxon>
        <taxon>Actinomycetes</taxon>
        <taxon>Micromonosporales</taxon>
        <taxon>Micromonosporaceae</taxon>
        <taxon>Paractinoplanes</taxon>
    </lineage>
</organism>
<comment type="caution">
    <text evidence="3">The sequence shown here is derived from an EMBL/GenBank/DDBJ whole genome shotgun (WGS) entry which is preliminary data.</text>
</comment>
<feature type="chain" id="PRO_5046229232" evidence="1">
    <location>
        <begin position="22"/>
        <end position="424"/>
    </location>
</feature>
<dbReference type="CDD" id="cd14814">
    <property type="entry name" value="Peptidase_M15"/>
    <property type="match status" value="1"/>
</dbReference>
<accession>A0ABS5YQY3</accession>
<protein>
    <submittedName>
        <fullName evidence="3">M15 family metallopeptidase</fullName>
    </submittedName>
</protein>
<feature type="domain" description="D-alanyl-D-alanine carboxypeptidase-like core" evidence="2">
    <location>
        <begin position="311"/>
        <end position="410"/>
    </location>
</feature>
<dbReference type="Gene3D" id="3.30.1380.10">
    <property type="match status" value="1"/>
</dbReference>
<evidence type="ECO:0000259" key="2">
    <source>
        <dbReference type="Pfam" id="PF02557"/>
    </source>
</evidence>
<dbReference type="RefSeq" id="WP_215789073.1">
    <property type="nucleotide sequence ID" value="NZ_JAHKKG010000006.1"/>
</dbReference>
<name>A0ABS5YQY3_9ACTN</name>
<dbReference type="Pfam" id="PF02557">
    <property type="entry name" value="VanY"/>
    <property type="match status" value="1"/>
</dbReference>
<evidence type="ECO:0000313" key="3">
    <source>
        <dbReference type="EMBL" id="MBU2665852.1"/>
    </source>
</evidence>
<gene>
    <name evidence="3" type="ORF">KOI35_20280</name>
</gene>
<evidence type="ECO:0000313" key="4">
    <source>
        <dbReference type="Proteomes" id="UP001519654"/>
    </source>
</evidence>
<dbReference type="EMBL" id="JAHKKG010000006">
    <property type="protein sequence ID" value="MBU2665852.1"/>
    <property type="molecule type" value="Genomic_DNA"/>
</dbReference>
<dbReference type="Proteomes" id="UP001519654">
    <property type="component" value="Unassembled WGS sequence"/>
</dbReference>
<evidence type="ECO:0000256" key="1">
    <source>
        <dbReference type="SAM" id="SignalP"/>
    </source>
</evidence>
<dbReference type="InterPro" id="IPR003709">
    <property type="entry name" value="VanY-like_core_dom"/>
</dbReference>
<feature type="signal peptide" evidence="1">
    <location>
        <begin position="1"/>
        <end position="21"/>
    </location>
</feature>
<dbReference type="SUPFAM" id="SSF55166">
    <property type="entry name" value="Hedgehog/DD-peptidase"/>
    <property type="match status" value="1"/>
</dbReference>
<proteinExistence type="predicted"/>
<dbReference type="InterPro" id="IPR009045">
    <property type="entry name" value="Zn_M74/Hedgehog-like"/>
</dbReference>